<gene>
    <name evidence="1" type="ORF">IE81DRAFT_146112</name>
</gene>
<organism evidence="1 2">
    <name type="scientific">Ceraceosorus guamensis</name>
    <dbReference type="NCBI Taxonomy" id="1522189"/>
    <lineage>
        <taxon>Eukaryota</taxon>
        <taxon>Fungi</taxon>
        <taxon>Dikarya</taxon>
        <taxon>Basidiomycota</taxon>
        <taxon>Ustilaginomycotina</taxon>
        <taxon>Exobasidiomycetes</taxon>
        <taxon>Ceraceosorales</taxon>
        <taxon>Ceraceosoraceae</taxon>
        <taxon>Ceraceosorus</taxon>
    </lineage>
</organism>
<dbReference type="GeneID" id="37032269"/>
<dbReference type="Proteomes" id="UP000245783">
    <property type="component" value="Unassembled WGS sequence"/>
</dbReference>
<dbReference type="RefSeq" id="XP_025369207.1">
    <property type="nucleotide sequence ID" value="XM_025510399.1"/>
</dbReference>
<dbReference type="AlphaFoldDB" id="A0A316VWM8"/>
<keyword evidence="2" id="KW-1185">Reference proteome</keyword>
<evidence type="ECO:0000313" key="2">
    <source>
        <dbReference type="Proteomes" id="UP000245783"/>
    </source>
</evidence>
<dbReference type="InParanoid" id="A0A316VWM8"/>
<dbReference type="EMBL" id="KZ819384">
    <property type="protein sequence ID" value="PWN42047.1"/>
    <property type="molecule type" value="Genomic_DNA"/>
</dbReference>
<sequence>MQGGYVVVDVDGTACMRRCTDFTLTFDFYLEISDSQLFLVLQQHHHHHHHSPRLASLARLGQRRKPGFCFQLTIHDSIVIRTHDSRSPIQNFNFHPRVLSAAACRDDRPLHGRRGAPGRDTLRRRNRAVRLERAYTPAAVRIHYSDCTCWSLTFKASTIKSHPRSRLEVAQKQ</sequence>
<name>A0A316VWM8_9BASI</name>
<evidence type="ECO:0000313" key="1">
    <source>
        <dbReference type="EMBL" id="PWN42047.1"/>
    </source>
</evidence>
<accession>A0A316VWM8</accession>
<proteinExistence type="predicted"/>
<reference evidence="1 2" key="1">
    <citation type="journal article" date="2018" name="Mol. Biol. Evol.">
        <title>Broad Genomic Sampling Reveals a Smut Pathogenic Ancestry of the Fungal Clade Ustilaginomycotina.</title>
        <authorList>
            <person name="Kijpornyongpan T."/>
            <person name="Mondo S.J."/>
            <person name="Barry K."/>
            <person name="Sandor L."/>
            <person name="Lee J."/>
            <person name="Lipzen A."/>
            <person name="Pangilinan J."/>
            <person name="LaButti K."/>
            <person name="Hainaut M."/>
            <person name="Henrissat B."/>
            <person name="Grigoriev I.V."/>
            <person name="Spatafora J.W."/>
            <person name="Aime M.C."/>
        </authorList>
    </citation>
    <scope>NUCLEOTIDE SEQUENCE [LARGE SCALE GENOMIC DNA]</scope>
    <source>
        <strain evidence="1 2">MCA 4658</strain>
    </source>
</reference>
<protein>
    <submittedName>
        <fullName evidence="1">Uncharacterized protein</fullName>
    </submittedName>
</protein>